<reference evidence="1 2" key="1">
    <citation type="journal article" date="2015" name="Genome Announc.">
        <title>Complete genome sequence of Vibrio alginolyticus ATCC 17749.</title>
        <authorList>
            <person name="Liu X.F."/>
            <person name="Cao Y."/>
            <person name="Zhang H.L."/>
            <person name="Chen Y.J."/>
            <person name="Hu C.J."/>
        </authorList>
    </citation>
    <scope>NUCLEOTIDE SEQUENCE [LARGE SCALE GENOMIC DNA]</scope>
    <source>
        <strain evidence="2">ATCC 17749 / DSM 2171 / NBRC 15630 / NCIMB 1903 / NCTC 12160 / XII-53</strain>
    </source>
</reference>
<dbReference type="KEGG" id="vag:N646_3961"/>
<evidence type="ECO:0000313" key="1">
    <source>
        <dbReference type="EMBL" id="AGV19770.1"/>
    </source>
</evidence>
<gene>
    <name evidence="1" type="ORF">N646_3961</name>
</gene>
<dbReference type="InterPro" id="IPR029063">
    <property type="entry name" value="SAM-dependent_MTases_sf"/>
</dbReference>
<protein>
    <submittedName>
        <fullName evidence="1">Uncharacterized protein</fullName>
    </submittedName>
</protein>
<dbReference type="HOGENOM" id="CLU_642397_0_0_6"/>
<evidence type="ECO:0000313" key="2">
    <source>
        <dbReference type="Proteomes" id="UP000016714"/>
    </source>
</evidence>
<proteinExistence type="predicted"/>
<accession>A0A2I3CQ32</accession>
<dbReference type="Gene3D" id="3.40.50.150">
    <property type="entry name" value="Vaccinia Virus protein VP39"/>
    <property type="match status" value="1"/>
</dbReference>
<organism evidence="1 2">
    <name type="scientific">Vibrio alginolyticus (strain ATCC 17749 / DSM 2171 / NBRC 15630 / NCIMB 1903 / NCTC 12160 / XII-53)</name>
    <dbReference type="NCBI Taxonomy" id="1219076"/>
    <lineage>
        <taxon>Bacteria</taxon>
        <taxon>Pseudomonadati</taxon>
        <taxon>Pseudomonadota</taxon>
        <taxon>Gammaproteobacteria</taxon>
        <taxon>Vibrionales</taxon>
        <taxon>Vibrionaceae</taxon>
        <taxon>Vibrio</taxon>
    </lineage>
</organism>
<dbReference type="EMBL" id="CP006719">
    <property type="protein sequence ID" value="AGV19770.1"/>
    <property type="molecule type" value="Genomic_DNA"/>
</dbReference>
<sequence>MQKGSSIEFYQQRPQSRETVGVEEVQQQTQQFGFAEPEMDELLKYSLRTQLEAMLQNQLSTAERQRQLKESFAAAVELVLKETKVEHRTLVQAFQSMYGNACQSLSLAKLTQEELTRQYISTSGLVMSPLNCKHTIKDVYRIKGFACGINKAIQHMLANKSQVKVLYPACGPFAPLLLPLLAHYKQSDRISAEQLQVTLVDIHPGAIKALNQLIADLDIADYIEALVEEDATQFSPTQTFDLLILEAMQHGFSREGFLSIAKHLVQYLHIQGEMIPNQVSVRAMMVIGETEFNQQWEKAEYAHSNHCQPEAIDDRIDLGEILNVNKAMLLRSEIFELDGGIKMLQGNTIELPKDVPDMAKRILAIYSHIDTYGDAMVGQYDSGITHPKPDMTFYVDAKPKAVEHHYFEAKGGDKVCFYYQLTGLPGFVATHG</sequence>
<name>A0A2I3CQ32_VIBAX</name>
<dbReference type="AlphaFoldDB" id="A0A2I3CQ32"/>
<dbReference type="Proteomes" id="UP000016714">
    <property type="component" value="Chromosome 2"/>
</dbReference>
<dbReference type="SUPFAM" id="SSF53335">
    <property type="entry name" value="S-adenosyl-L-methionine-dependent methyltransferases"/>
    <property type="match status" value="1"/>
</dbReference>
<dbReference type="RefSeq" id="WP_017819914.1">
    <property type="nucleotide sequence ID" value="NC_022359.1"/>
</dbReference>